<dbReference type="InterPro" id="IPR035895">
    <property type="entry name" value="HPr-like_sf"/>
</dbReference>
<dbReference type="Pfam" id="PF00381">
    <property type="entry name" value="PTS-HPr"/>
    <property type="match status" value="1"/>
</dbReference>
<dbReference type="Proteomes" id="UP000658320">
    <property type="component" value="Unassembled WGS sequence"/>
</dbReference>
<dbReference type="InterPro" id="IPR000032">
    <property type="entry name" value="HPr-like"/>
</dbReference>
<accession>A0A918CHU7</accession>
<protein>
    <recommendedName>
        <fullName evidence="3">Phosphocarrier protein HPr</fullName>
    </recommendedName>
</protein>
<keyword evidence="5" id="KW-0598">Phosphotransferase system</keyword>
<evidence type="ECO:0000256" key="3">
    <source>
        <dbReference type="ARBA" id="ARBA00020422"/>
    </source>
</evidence>
<keyword evidence="8" id="KW-1185">Reference proteome</keyword>
<name>A0A918CHU7_9ACTN</name>
<evidence type="ECO:0000256" key="2">
    <source>
        <dbReference type="ARBA" id="ARBA00004496"/>
    </source>
</evidence>
<dbReference type="PANTHER" id="PTHR33705">
    <property type="entry name" value="PHOSPHOCARRIER PROTEIN HPR"/>
    <property type="match status" value="1"/>
</dbReference>
<reference evidence="7" key="2">
    <citation type="submission" date="2020-09" db="EMBL/GenBank/DDBJ databases">
        <authorList>
            <person name="Sun Q."/>
            <person name="Ohkuma M."/>
        </authorList>
    </citation>
    <scope>NUCLEOTIDE SEQUENCE</scope>
    <source>
        <strain evidence="7">JCM 4346</strain>
    </source>
</reference>
<gene>
    <name evidence="7" type="ORF">GCM10010251_44710</name>
</gene>
<evidence type="ECO:0000259" key="6">
    <source>
        <dbReference type="PROSITE" id="PS51350"/>
    </source>
</evidence>
<comment type="caution">
    <text evidence="7">The sequence shown here is derived from an EMBL/GenBank/DDBJ whole genome shotgun (WGS) entry which is preliminary data.</text>
</comment>
<dbReference type="SUPFAM" id="SSF55594">
    <property type="entry name" value="HPr-like"/>
    <property type="match status" value="1"/>
</dbReference>
<comment type="subcellular location">
    <subcellularLocation>
        <location evidence="2">Cytoplasm</location>
    </subcellularLocation>
</comment>
<dbReference type="PROSITE" id="PS00369">
    <property type="entry name" value="PTS_HPR_HIS"/>
    <property type="match status" value="1"/>
</dbReference>
<dbReference type="EMBL" id="BMSX01000010">
    <property type="protein sequence ID" value="GGR23697.1"/>
    <property type="molecule type" value="Genomic_DNA"/>
</dbReference>
<dbReference type="Gene3D" id="3.30.1340.10">
    <property type="entry name" value="HPr-like"/>
    <property type="match status" value="1"/>
</dbReference>
<dbReference type="GO" id="GO:0005737">
    <property type="term" value="C:cytoplasm"/>
    <property type="evidence" value="ECO:0007669"/>
    <property type="project" value="UniProtKB-SubCell"/>
</dbReference>
<evidence type="ECO:0000313" key="7">
    <source>
        <dbReference type="EMBL" id="GGR23697.1"/>
    </source>
</evidence>
<keyword evidence="4" id="KW-0963">Cytoplasm</keyword>
<dbReference type="PROSITE" id="PS51257">
    <property type="entry name" value="PROKAR_LIPOPROTEIN"/>
    <property type="match status" value="1"/>
</dbReference>
<dbReference type="NCBIfam" id="TIGR01003">
    <property type="entry name" value="PTS_HPr_family"/>
    <property type="match status" value="1"/>
</dbReference>
<evidence type="ECO:0000256" key="4">
    <source>
        <dbReference type="ARBA" id="ARBA00022490"/>
    </source>
</evidence>
<dbReference type="PROSITE" id="PS51350">
    <property type="entry name" value="PTS_HPR_DOM"/>
    <property type="match status" value="1"/>
</dbReference>
<reference evidence="7" key="1">
    <citation type="journal article" date="2014" name="Int. J. Syst. Evol. Microbiol.">
        <title>Complete genome sequence of Corynebacterium casei LMG S-19264T (=DSM 44701T), isolated from a smear-ripened cheese.</title>
        <authorList>
            <consortium name="US DOE Joint Genome Institute (JGI-PGF)"/>
            <person name="Walter F."/>
            <person name="Albersmeier A."/>
            <person name="Kalinowski J."/>
            <person name="Ruckert C."/>
        </authorList>
    </citation>
    <scope>NUCLEOTIDE SEQUENCE</scope>
    <source>
        <strain evidence="7">JCM 4346</strain>
    </source>
</reference>
<evidence type="ECO:0000256" key="1">
    <source>
        <dbReference type="ARBA" id="ARBA00003681"/>
    </source>
</evidence>
<dbReference type="AlphaFoldDB" id="A0A918CHU7"/>
<dbReference type="CDD" id="cd00367">
    <property type="entry name" value="PTS-HPr_like"/>
    <property type="match status" value="1"/>
</dbReference>
<feature type="domain" description="HPr" evidence="6">
    <location>
        <begin position="88"/>
        <end position="176"/>
    </location>
</feature>
<dbReference type="InterPro" id="IPR001020">
    <property type="entry name" value="PTS_HPr_His_P_site"/>
</dbReference>
<evidence type="ECO:0000256" key="5">
    <source>
        <dbReference type="ARBA" id="ARBA00022683"/>
    </source>
</evidence>
<dbReference type="GO" id="GO:0009401">
    <property type="term" value="P:phosphoenolpyruvate-dependent sugar phosphotransferase system"/>
    <property type="evidence" value="ECO:0007669"/>
    <property type="project" value="UniProtKB-KW"/>
</dbReference>
<sequence>MRAVPPSRSTTSASQWAGYSCRSEALCMGPRVRLAYDNGARQSVEDGSRIEAEVRRPHRDGSQAPVPSTLHVWNTGLDNLNTEGQHHMAERRVNVGWAEGLHARPASIFVRAATAAGVPVTIAKAGGTPVNAASMLAVLGLGAKGGEEIVLASDAEGADAALDRLAKLVSEGLEELPETV</sequence>
<proteinExistence type="predicted"/>
<organism evidence="7 8">
    <name type="scientific">Streptomyces aurantiogriseus</name>
    <dbReference type="NCBI Taxonomy" id="66870"/>
    <lineage>
        <taxon>Bacteria</taxon>
        <taxon>Bacillati</taxon>
        <taxon>Actinomycetota</taxon>
        <taxon>Actinomycetes</taxon>
        <taxon>Kitasatosporales</taxon>
        <taxon>Streptomycetaceae</taxon>
        <taxon>Streptomyces</taxon>
    </lineage>
</organism>
<evidence type="ECO:0000313" key="8">
    <source>
        <dbReference type="Proteomes" id="UP000658320"/>
    </source>
</evidence>
<dbReference type="PANTHER" id="PTHR33705:SF2">
    <property type="entry name" value="PHOSPHOCARRIER PROTEIN NPR"/>
    <property type="match status" value="1"/>
</dbReference>
<dbReference type="PRINTS" id="PR00107">
    <property type="entry name" value="PHOSPHOCPHPR"/>
</dbReference>
<comment type="function">
    <text evidence="1">General (non sugar-specific) component of the phosphoenolpyruvate-dependent sugar phosphotransferase system (sugar PTS). This major carbohydrate active-transport system catalyzes the phosphorylation of incoming sugar substrates concomitantly with their translocation across the cell membrane. The phosphoryl group from phosphoenolpyruvate (PEP) is transferred to the phosphoryl carrier protein HPr by enzyme I. Phospho-HPr then transfers it to the PTS EIIA domain.</text>
</comment>
<dbReference type="InterPro" id="IPR050399">
    <property type="entry name" value="HPr"/>
</dbReference>